<name>A0A4R3KW70_9FIRM</name>
<accession>A0A4R3KW70</accession>
<protein>
    <submittedName>
        <fullName evidence="1">DUF3006 family protein</fullName>
    </submittedName>
</protein>
<evidence type="ECO:0000313" key="1">
    <source>
        <dbReference type="EMBL" id="TCS89543.1"/>
    </source>
</evidence>
<dbReference type="AlphaFoldDB" id="A0A4R3KW70"/>
<keyword evidence="2" id="KW-1185">Reference proteome</keyword>
<gene>
    <name evidence="1" type="ORF">EDD65_10513</name>
</gene>
<dbReference type="Proteomes" id="UP000294567">
    <property type="component" value="Unassembled WGS sequence"/>
</dbReference>
<dbReference type="Pfam" id="PF11213">
    <property type="entry name" value="DUF3006"/>
    <property type="match status" value="1"/>
</dbReference>
<dbReference type="RefSeq" id="WP_202690438.1">
    <property type="nucleotide sequence ID" value="NZ_CP068564.1"/>
</dbReference>
<dbReference type="EMBL" id="SMAE01000005">
    <property type="protein sequence ID" value="TCS89543.1"/>
    <property type="molecule type" value="Genomic_DNA"/>
</dbReference>
<organism evidence="1 2">
    <name type="scientific">Keratinibaculum paraultunense</name>
    <dbReference type="NCBI Taxonomy" id="1278232"/>
    <lineage>
        <taxon>Bacteria</taxon>
        <taxon>Bacillati</taxon>
        <taxon>Bacillota</taxon>
        <taxon>Tissierellia</taxon>
        <taxon>Tissierellales</taxon>
        <taxon>Tepidimicrobiaceae</taxon>
        <taxon>Keratinibaculum</taxon>
    </lineage>
</organism>
<sequence>MKGIIDRFEGDRVLLELKDGIVSFDRELFPENAKEGDIVEYVDNRFVIRVEETLEREKYINQLFKSLVEKDK</sequence>
<reference evidence="1 2" key="1">
    <citation type="submission" date="2019-03" db="EMBL/GenBank/DDBJ databases">
        <title>Genomic Encyclopedia of Type Strains, Phase IV (KMG-IV): sequencing the most valuable type-strain genomes for metagenomic binning, comparative biology and taxonomic classification.</title>
        <authorList>
            <person name="Goeker M."/>
        </authorList>
    </citation>
    <scope>NUCLEOTIDE SEQUENCE [LARGE SCALE GENOMIC DNA]</scope>
    <source>
        <strain evidence="1 2">DSM 26752</strain>
    </source>
</reference>
<evidence type="ECO:0000313" key="2">
    <source>
        <dbReference type="Proteomes" id="UP000294567"/>
    </source>
</evidence>
<comment type="caution">
    <text evidence="1">The sequence shown here is derived from an EMBL/GenBank/DDBJ whole genome shotgun (WGS) entry which is preliminary data.</text>
</comment>
<dbReference type="InterPro" id="IPR021377">
    <property type="entry name" value="DUF3006"/>
</dbReference>
<proteinExistence type="predicted"/>